<organism evidence="2">
    <name type="scientific">Cladocopium goreaui</name>
    <dbReference type="NCBI Taxonomy" id="2562237"/>
    <lineage>
        <taxon>Eukaryota</taxon>
        <taxon>Sar</taxon>
        <taxon>Alveolata</taxon>
        <taxon>Dinophyceae</taxon>
        <taxon>Suessiales</taxon>
        <taxon>Symbiodiniaceae</taxon>
        <taxon>Cladocopium</taxon>
    </lineage>
</organism>
<dbReference type="EMBL" id="CAMXCT010002271">
    <property type="protein sequence ID" value="CAI3996962.1"/>
    <property type="molecule type" value="Genomic_DNA"/>
</dbReference>
<evidence type="ECO:0000256" key="1">
    <source>
        <dbReference type="SAM" id="MobiDB-lite"/>
    </source>
</evidence>
<accession>A0A9P1CR29</accession>
<protein>
    <submittedName>
        <fullName evidence="2">Uncharacterized protein</fullName>
    </submittedName>
</protein>
<dbReference type="Proteomes" id="UP001152797">
    <property type="component" value="Unassembled WGS sequence"/>
</dbReference>
<gene>
    <name evidence="2" type="ORF">C1SCF055_LOCUS23392</name>
</gene>
<evidence type="ECO:0000313" key="3">
    <source>
        <dbReference type="EMBL" id="CAL4784274.1"/>
    </source>
</evidence>
<reference evidence="3 4" key="2">
    <citation type="submission" date="2024-05" db="EMBL/GenBank/DDBJ databases">
        <authorList>
            <person name="Chen Y."/>
            <person name="Shah S."/>
            <person name="Dougan E. K."/>
            <person name="Thang M."/>
            <person name="Chan C."/>
        </authorList>
    </citation>
    <scope>NUCLEOTIDE SEQUENCE [LARGE SCALE GENOMIC DNA]</scope>
</reference>
<sequence>MRFSHTVPFDPEEFLRPVHQSDLVDRFYSKLAAEYEAAASASASGLAEEGLLPWRESGAAFSLSPTTRSDAMAQSRSFGLAESSYGHSRKGSSAGGEAASYGNLVDAQDTDYSHFSHFTSKLTDADGMEAQVHTEPEVLQLEHPERTLARTASDRESISDGLASRSPGSGRPSAAPTVTTVARADRRGSRSAPLISLEDLEIEQVEQAVIVTPTNQLKQKHLVFAMVHEDGTGTGRKDRLWRIEAPHGTFGLKRAVLLRGNPPNPPKFFCQHWRQEEQPVLKPQLKSVHFVGVDSNVAPEVCWWSTHVRKTPRKPKKQRKCPFSPSQNRTLTRKHLHLAAESMAFCEISFNPRSAIQNLYLIYSILVG</sequence>
<keyword evidence="4" id="KW-1185">Reference proteome</keyword>
<reference evidence="2" key="1">
    <citation type="submission" date="2022-10" db="EMBL/GenBank/DDBJ databases">
        <authorList>
            <person name="Chen Y."/>
            <person name="Dougan E. K."/>
            <person name="Chan C."/>
            <person name="Rhodes N."/>
            <person name="Thang M."/>
        </authorList>
    </citation>
    <scope>NUCLEOTIDE SEQUENCE</scope>
</reference>
<feature type="region of interest" description="Disordered" evidence="1">
    <location>
        <begin position="129"/>
        <end position="186"/>
    </location>
</feature>
<dbReference type="EMBL" id="CAMXCT020002271">
    <property type="protein sequence ID" value="CAL1150337.1"/>
    <property type="molecule type" value="Genomic_DNA"/>
</dbReference>
<feature type="compositionally biased region" description="Basic and acidic residues" evidence="1">
    <location>
        <begin position="132"/>
        <end position="158"/>
    </location>
</feature>
<name>A0A9P1CR29_9DINO</name>
<dbReference type="EMBL" id="CAMXCT030002271">
    <property type="protein sequence ID" value="CAL4784274.1"/>
    <property type="molecule type" value="Genomic_DNA"/>
</dbReference>
<evidence type="ECO:0000313" key="4">
    <source>
        <dbReference type="Proteomes" id="UP001152797"/>
    </source>
</evidence>
<comment type="caution">
    <text evidence="2">The sequence shown here is derived from an EMBL/GenBank/DDBJ whole genome shotgun (WGS) entry which is preliminary data.</text>
</comment>
<evidence type="ECO:0000313" key="2">
    <source>
        <dbReference type="EMBL" id="CAI3996962.1"/>
    </source>
</evidence>
<dbReference type="AlphaFoldDB" id="A0A9P1CR29"/>
<proteinExistence type="predicted"/>